<dbReference type="RefSeq" id="WP_223676135.1">
    <property type="nucleotide sequence ID" value="NZ_JAINZW010000003.1"/>
</dbReference>
<reference evidence="2 3" key="1">
    <citation type="submission" date="2021-09" db="EMBL/GenBank/DDBJ databases">
        <title>Lysobacter sp. 13A isolated from the river sediment.</title>
        <authorList>
            <person name="Liu H."/>
            <person name="Li S."/>
            <person name="Mao S."/>
        </authorList>
    </citation>
    <scope>NUCLEOTIDE SEQUENCE [LARGE SCALE GENOMIC DNA]</scope>
    <source>
        <strain evidence="2 3">13A</strain>
    </source>
</reference>
<dbReference type="Gene3D" id="3.40.50.1240">
    <property type="entry name" value="Phosphoglycerate mutase-like"/>
    <property type="match status" value="1"/>
</dbReference>
<dbReference type="SMART" id="SM00855">
    <property type="entry name" value="PGAM"/>
    <property type="match status" value="1"/>
</dbReference>
<dbReference type="Proteomes" id="UP001430954">
    <property type="component" value="Unassembled WGS sequence"/>
</dbReference>
<name>A0ABS7T743_9GAMM</name>
<evidence type="ECO:0000313" key="2">
    <source>
        <dbReference type="EMBL" id="MBZ4039697.1"/>
    </source>
</evidence>
<dbReference type="PROSITE" id="PS51257">
    <property type="entry name" value="PROKAR_LIPOPROTEIN"/>
    <property type="match status" value="1"/>
</dbReference>
<dbReference type="InterPro" id="IPR013078">
    <property type="entry name" value="His_Pase_superF_clade-1"/>
</dbReference>
<comment type="caution">
    <text evidence="2">The sequence shown here is derived from an EMBL/GenBank/DDBJ whole genome shotgun (WGS) entry which is preliminary data.</text>
</comment>
<protein>
    <submittedName>
        <fullName evidence="2">Histidine phosphatase family protein</fullName>
    </submittedName>
</protein>
<dbReference type="CDD" id="cd07067">
    <property type="entry name" value="HP_PGM_like"/>
    <property type="match status" value="1"/>
</dbReference>
<feature type="signal peptide" evidence="1">
    <location>
        <begin position="1"/>
        <end position="25"/>
    </location>
</feature>
<dbReference type="EMBL" id="JAINZW010000003">
    <property type="protein sequence ID" value="MBZ4039697.1"/>
    <property type="molecule type" value="Genomic_DNA"/>
</dbReference>
<feature type="chain" id="PRO_5046740087" evidence="1">
    <location>
        <begin position="26"/>
        <end position="175"/>
    </location>
</feature>
<evidence type="ECO:0000313" key="3">
    <source>
        <dbReference type="Proteomes" id="UP001430954"/>
    </source>
</evidence>
<dbReference type="Pfam" id="PF00300">
    <property type="entry name" value="His_Phos_1"/>
    <property type="match status" value="1"/>
</dbReference>
<gene>
    <name evidence="2" type="ORF">K6753_09130</name>
</gene>
<keyword evidence="3" id="KW-1185">Reference proteome</keyword>
<accession>A0ABS7T743</accession>
<organism evidence="2 3">
    <name type="scientific">Novilysobacter selenitireducens</name>
    <dbReference type="NCBI Taxonomy" id="2872639"/>
    <lineage>
        <taxon>Bacteria</taxon>
        <taxon>Pseudomonadati</taxon>
        <taxon>Pseudomonadota</taxon>
        <taxon>Gammaproteobacteria</taxon>
        <taxon>Lysobacterales</taxon>
        <taxon>Lysobacteraceae</taxon>
        <taxon>Novilysobacter</taxon>
    </lineage>
</organism>
<dbReference type="InterPro" id="IPR029033">
    <property type="entry name" value="His_PPase_superfam"/>
</dbReference>
<keyword evidence="1" id="KW-0732">Signal</keyword>
<dbReference type="SUPFAM" id="SSF53254">
    <property type="entry name" value="Phosphoglycerate mutase-like"/>
    <property type="match status" value="1"/>
</dbReference>
<proteinExistence type="predicted"/>
<evidence type="ECO:0000256" key="1">
    <source>
        <dbReference type="SAM" id="SignalP"/>
    </source>
</evidence>
<sequence>MRTPLLRTCVATLAFAVLAAACAHGGPGALPGGATFVVVRHAEKTSEPDDPPLTAAGLARAQALAGWLDGRPLAAVYATGYRRTQQTAAPAAARKGLTITTYDAKQPAAQFADALRSRHVDGTVLVVGHSNTAPDIAAALCRCVVAPMPETEYGRRMVVTVSAEGSATLDVSNPP</sequence>